<evidence type="ECO:0000256" key="6">
    <source>
        <dbReference type="ARBA" id="ARBA00023049"/>
    </source>
</evidence>
<evidence type="ECO:0000313" key="10">
    <source>
        <dbReference type="EMBL" id="GII28060.1"/>
    </source>
</evidence>
<feature type="transmembrane region" description="Helical" evidence="8">
    <location>
        <begin position="373"/>
        <end position="396"/>
    </location>
</feature>
<dbReference type="RefSeq" id="WP_203952136.1">
    <property type="nucleotide sequence ID" value="NZ_BOOO01000008.1"/>
</dbReference>
<evidence type="ECO:0000256" key="5">
    <source>
        <dbReference type="ARBA" id="ARBA00022833"/>
    </source>
</evidence>
<dbReference type="GO" id="GO:0046872">
    <property type="term" value="F:metal ion binding"/>
    <property type="evidence" value="ECO:0007669"/>
    <property type="project" value="UniProtKB-KW"/>
</dbReference>
<dbReference type="EMBL" id="BOOO01000008">
    <property type="protein sequence ID" value="GII28060.1"/>
    <property type="molecule type" value="Genomic_DNA"/>
</dbReference>
<dbReference type="AlphaFoldDB" id="A0A8J3TJ05"/>
<protein>
    <recommendedName>
        <fullName evidence="9">Peptidase M48 domain-containing protein</fullName>
    </recommendedName>
</protein>
<evidence type="ECO:0000313" key="11">
    <source>
        <dbReference type="Proteomes" id="UP000650628"/>
    </source>
</evidence>
<organism evidence="10 11">
    <name type="scientific">Planotetraspora mira</name>
    <dbReference type="NCBI Taxonomy" id="58121"/>
    <lineage>
        <taxon>Bacteria</taxon>
        <taxon>Bacillati</taxon>
        <taxon>Actinomycetota</taxon>
        <taxon>Actinomycetes</taxon>
        <taxon>Streptosporangiales</taxon>
        <taxon>Streptosporangiaceae</taxon>
        <taxon>Planotetraspora</taxon>
    </lineage>
</organism>
<comment type="caution">
    <text evidence="10">The sequence shown here is derived from an EMBL/GenBank/DDBJ whole genome shotgun (WGS) entry which is preliminary data.</text>
</comment>
<feature type="compositionally biased region" description="Low complexity" evidence="7">
    <location>
        <begin position="601"/>
        <end position="611"/>
    </location>
</feature>
<evidence type="ECO:0000256" key="7">
    <source>
        <dbReference type="SAM" id="MobiDB-lite"/>
    </source>
</evidence>
<feature type="transmembrane region" description="Helical" evidence="8">
    <location>
        <begin position="572"/>
        <end position="591"/>
    </location>
</feature>
<dbReference type="GO" id="GO:0004222">
    <property type="term" value="F:metalloendopeptidase activity"/>
    <property type="evidence" value="ECO:0007669"/>
    <property type="project" value="InterPro"/>
</dbReference>
<feature type="region of interest" description="Disordered" evidence="7">
    <location>
        <begin position="96"/>
        <end position="116"/>
    </location>
</feature>
<comment type="cofactor">
    <cofactor evidence="1">
        <name>Zn(2+)</name>
        <dbReference type="ChEBI" id="CHEBI:29105"/>
    </cofactor>
</comment>
<keyword evidence="5" id="KW-0862">Zinc</keyword>
<keyword evidence="6" id="KW-0482">Metalloprotease</keyword>
<sequence length="785" mass="82007">MDAVAAWSRHLAEHLAPHEASSAERVGTAYVAGGRRRRDLMRTTAPEPGGFGGTGPGELPIILDGLRAVAGDLLGLLASHPMANLLVLIAMRGAGRPARDPSQAAPHGYGAAPSSADAVPSLGQTIDALRNRLAAQGIPADRADELTYDTLKLIFQQDRGPAEIEAFLRALAGSPPSGPPAGSALPSAPGETSGWMLPPWLWLYFLGVLAPSVPSAVEGFQDDVAGMATLVGYLAANVQRAGTAILTAAGLLEFLPALLLLTGILGVLFPGPRGRWAERRHRLQPSDDPVIGEMTAYVRRHAPAAGLRLGERDDRLARVYPVGWREARVAVYPPLVRLWSRDRDAAQAVLLHEVAHLRQGDHLIVGLASPFAWFVRTWGVALAALALVPAVVYLAVGGTGTSPVLNSVLYVAVAVPISLILPVAGLWVAELSADRYAMSVAGPAALARALGPARPAGPVIGRLLGLLSHPPLRLRSWAARSWPGGTAALAALWPLAFVVRLIAITVYELFARMLNGSSFTEAVQVVAGGLPEELSSVRTLLAEMAALLLNWPLIAPLWLRIWAPLRASRHRFAPYLLSALVPGLLVAGGFATGTAGEVSVASSGPASSAAAPAPPATGPATGPATDPAADPVTEPATERTGLVDDRPWTGQALPADLRITAFARLDQQGGDPGWKARAAGRLGAGVWRADEDGRLTFSDLTGGSDLRPGQGGWLRIGDEVTFWLPIEQVTASGSVATEINGTIDLRGSPAVMNASWARKPDGSAADLLASPALDFTARLDVRTAP</sequence>
<keyword evidence="11" id="KW-1185">Reference proteome</keyword>
<evidence type="ECO:0000256" key="2">
    <source>
        <dbReference type="ARBA" id="ARBA00022670"/>
    </source>
</evidence>
<keyword evidence="8" id="KW-0812">Transmembrane</keyword>
<keyword evidence="8" id="KW-0472">Membrane</keyword>
<feature type="transmembrane region" description="Helical" evidence="8">
    <location>
        <begin position="540"/>
        <end position="560"/>
    </location>
</feature>
<reference evidence="10 11" key="1">
    <citation type="submission" date="2021-01" db="EMBL/GenBank/DDBJ databases">
        <title>Whole genome shotgun sequence of Planotetraspora mira NBRC 15435.</title>
        <authorList>
            <person name="Komaki H."/>
            <person name="Tamura T."/>
        </authorList>
    </citation>
    <scope>NUCLEOTIDE SEQUENCE [LARGE SCALE GENOMIC DNA]</scope>
    <source>
        <strain evidence="10 11">NBRC 15435</strain>
    </source>
</reference>
<feature type="domain" description="Peptidase M48" evidence="9">
    <location>
        <begin position="324"/>
        <end position="475"/>
    </location>
</feature>
<keyword evidence="8" id="KW-1133">Transmembrane helix</keyword>
<keyword evidence="3" id="KW-0479">Metal-binding</keyword>
<keyword evidence="4" id="KW-0378">Hydrolase</keyword>
<evidence type="ECO:0000256" key="4">
    <source>
        <dbReference type="ARBA" id="ARBA00022801"/>
    </source>
</evidence>
<accession>A0A8J3TJ05</accession>
<dbReference type="Proteomes" id="UP000650628">
    <property type="component" value="Unassembled WGS sequence"/>
</dbReference>
<dbReference type="InterPro" id="IPR001915">
    <property type="entry name" value="Peptidase_M48"/>
</dbReference>
<proteinExistence type="predicted"/>
<feature type="region of interest" description="Disordered" evidence="7">
    <location>
        <begin position="601"/>
        <end position="647"/>
    </location>
</feature>
<name>A0A8J3TJ05_9ACTN</name>
<feature type="transmembrane region" description="Helical" evidence="8">
    <location>
        <begin position="482"/>
        <end position="507"/>
    </location>
</feature>
<evidence type="ECO:0000256" key="8">
    <source>
        <dbReference type="SAM" id="Phobius"/>
    </source>
</evidence>
<feature type="transmembrane region" description="Helical" evidence="8">
    <location>
        <begin position="244"/>
        <end position="269"/>
    </location>
</feature>
<feature type="compositionally biased region" description="Low complexity" evidence="7">
    <location>
        <begin position="618"/>
        <end position="635"/>
    </location>
</feature>
<dbReference type="GO" id="GO:0006508">
    <property type="term" value="P:proteolysis"/>
    <property type="evidence" value="ECO:0007669"/>
    <property type="project" value="UniProtKB-KW"/>
</dbReference>
<gene>
    <name evidence="10" type="ORF">Pmi06nite_15020</name>
</gene>
<keyword evidence="2" id="KW-0645">Protease</keyword>
<evidence type="ECO:0000256" key="1">
    <source>
        <dbReference type="ARBA" id="ARBA00001947"/>
    </source>
</evidence>
<evidence type="ECO:0000256" key="3">
    <source>
        <dbReference type="ARBA" id="ARBA00022723"/>
    </source>
</evidence>
<dbReference type="Pfam" id="PF01435">
    <property type="entry name" value="Peptidase_M48"/>
    <property type="match status" value="1"/>
</dbReference>
<evidence type="ECO:0000259" key="9">
    <source>
        <dbReference type="Pfam" id="PF01435"/>
    </source>
</evidence>
<dbReference type="Gene3D" id="3.30.2010.10">
    <property type="entry name" value="Metalloproteases ('zincins'), catalytic domain"/>
    <property type="match status" value="1"/>
</dbReference>
<feature type="transmembrane region" description="Helical" evidence="8">
    <location>
        <begin position="408"/>
        <end position="429"/>
    </location>
</feature>